<dbReference type="Gene3D" id="3.40.430.10">
    <property type="entry name" value="Dihydrofolate Reductase, subunit A"/>
    <property type="match status" value="1"/>
</dbReference>
<evidence type="ECO:0000256" key="9">
    <source>
        <dbReference type="RuleBase" id="RU004474"/>
    </source>
</evidence>
<reference evidence="12" key="1">
    <citation type="submission" date="2016-10" db="EMBL/GenBank/DDBJ databases">
        <authorList>
            <person name="Varghese N."/>
            <person name="Submissions S."/>
        </authorList>
    </citation>
    <scope>NUCLEOTIDE SEQUENCE [LARGE SCALE GENOMIC DNA]</scope>
    <source>
        <strain evidence="12">CGMCC 1.10369</strain>
    </source>
</reference>
<name>A0A1H0JFA3_9BACI</name>
<feature type="domain" description="DHFR" evidence="10">
    <location>
        <begin position="1"/>
        <end position="159"/>
    </location>
</feature>
<evidence type="ECO:0000256" key="2">
    <source>
        <dbReference type="ARBA" id="ARBA00009539"/>
    </source>
</evidence>
<evidence type="ECO:0000256" key="5">
    <source>
        <dbReference type="ARBA" id="ARBA00022857"/>
    </source>
</evidence>
<evidence type="ECO:0000313" key="11">
    <source>
        <dbReference type="EMBL" id="SDO42220.1"/>
    </source>
</evidence>
<dbReference type="AlphaFoldDB" id="A0A1H0JFA3"/>
<dbReference type="NCBIfam" id="NF008037">
    <property type="entry name" value="PRK10769.1"/>
    <property type="match status" value="1"/>
</dbReference>
<dbReference type="GO" id="GO:0006730">
    <property type="term" value="P:one-carbon metabolic process"/>
    <property type="evidence" value="ECO:0007669"/>
    <property type="project" value="UniProtKB-KW"/>
</dbReference>
<dbReference type="FunFam" id="3.40.430.10:FF:000001">
    <property type="entry name" value="Dihydrofolate reductase"/>
    <property type="match status" value="1"/>
</dbReference>
<dbReference type="InterPro" id="IPR001796">
    <property type="entry name" value="DHFR_dom"/>
</dbReference>
<dbReference type="InterPro" id="IPR017925">
    <property type="entry name" value="DHFR_CS"/>
</dbReference>
<evidence type="ECO:0000256" key="8">
    <source>
        <dbReference type="PIRNR" id="PIRNR000194"/>
    </source>
</evidence>
<proteinExistence type="inferred from homology"/>
<dbReference type="GO" id="GO:0046655">
    <property type="term" value="P:folic acid metabolic process"/>
    <property type="evidence" value="ECO:0007669"/>
    <property type="project" value="TreeGrafter"/>
</dbReference>
<dbReference type="EC" id="1.5.1.3" evidence="3 8"/>
<gene>
    <name evidence="11" type="ORF">SAMN04488053_11361</name>
</gene>
<dbReference type="SUPFAM" id="SSF53597">
    <property type="entry name" value="Dihydrofolate reductase-like"/>
    <property type="match status" value="1"/>
</dbReference>
<accession>A0A1H0JFA3</accession>
<dbReference type="OrthoDB" id="9804315at2"/>
<dbReference type="CDD" id="cd00209">
    <property type="entry name" value="DHFR"/>
    <property type="match status" value="1"/>
</dbReference>
<dbReference type="GO" id="GO:0046452">
    <property type="term" value="P:dihydrofolate metabolic process"/>
    <property type="evidence" value="ECO:0007669"/>
    <property type="project" value="TreeGrafter"/>
</dbReference>
<dbReference type="EMBL" id="FNIL01000013">
    <property type="protein sequence ID" value="SDO42220.1"/>
    <property type="molecule type" value="Genomic_DNA"/>
</dbReference>
<dbReference type="InterPro" id="IPR012259">
    <property type="entry name" value="DHFR"/>
</dbReference>
<dbReference type="PRINTS" id="PR00070">
    <property type="entry name" value="DHFR"/>
</dbReference>
<dbReference type="STRING" id="745820.SAMN04488053_11361"/>
<dbReference type="GO" id="GO:0070401">
    <property type="term" value="F:NADP+ binding"/>
    <property type="evidence" value="ECO:0007669"/>
    <property type="project" value="UniProtKB-ARBA"/>
</dbReference>
<sequence>MISMIAAMDQNRVIGKDGGMPWHLPGDLRFFKQTTMGKTVVMGRKTYESIGKPLPGRKNVVLTSNKEFYEEGIYAVHEPEEIRAMASEEEELVIMGGAALYEIFMEDASRLYITHIDASFEGDTYFPVINNSDWEIVEAVTGQLDEKNVYPHVFQTMERVVDSQVNI</sequence>
<evidence type="ECO:0000256" key="3">
    <source>
        <dbReference type="ARBA" id="ARBA00012856"/>
    </source>
</evidence>
<organism evidence="11 12">
    <name type="scientific">Alkalicoccus daliensis</name>
    <dbReference type="NCBI Taxonomy" id="745820"/>
    <lineage>
        <taxon>Bacteria</taxon>
        <taxon>Bacillati</taxon>
        <taxon>Bacillota</taxon>
        <taxon>Bacilli</taxon>
        <taxon>Bacillales</taxon>
        <taxon>Bacillaceae</taxon>
        <taxon>Alkalicoccus</taxon>
    </lineage>
</organism>
<dbReference type="UniPathway" id="UPA00077">
    <property type="reaction ID" value="UER00158"/>
</dbReference>
<dbReference type="PANTHER" id="PTHR48069">
    <property type="entry name" value="DIHYDROFOLATE REDUCTASE"/>
    <property type="match status" value="1"/>
</dbReference>
<comment type="similarity">
    <text evidence="2 8 9">Belongs to the dihydrofolate reductase family.</text>
</comment>
<evidence type="ECO:0000259" key="10">
    <source>
        <dbReference type="PROSITE" id="PS51330"/>
    </source>
</evidence>
<evidence type="ECO:0000256" key="7">
    <source>
        <dbReference type="ARBA" id="ARBA00025067"/>
    </source>
</evidence>
<dbReference type="InterPro" id="IPR024072">
    <property type="entry name" value="DHFR-like_dom_sf"/>
</dbReference>
<comment type="function">
    <text evidence="7 8">Key enzyme in folate metabolism. Catalyzes an essential reaction for de novo glycine and purine synthesis, and for DNA precursor synthesis.</text>
</comment>
<keyword evidence="12" id="KW-1185">Reference proteome</keyword>
<dbReference type="GO" id="GO:0005829">
    <property type="term" value="C:cytosol"/>
    <property type="evidence" value="ECO:0007669"/>
    <property type="project" value="TreeGrafter"/>
</dbReference>
<dbReference type="PANTHER" id="PTHR48069:SF3">
    <property type="entry name" value="DIHYDROFOLATE REDUCTASE"/>
    <property type="match status" value="1"/>
</dbReference>
<dbReference type="GO" id="GO:0004146">
    <property type="term" value="F:dihydrofolate reductase activity"/>
    <property type="evidence" value="ECO:0007669"/>
    <property type="project" value="UniProtKB-EC"/>
</dbReference>
<evidence type="ECO:0000256" key="4">
    <source>
        <dbReference type="ARBA" id="ARBA00022563"/>
    </source>
</evidence>
<evidence type="ECO:0000256" key="6">
    <source>
        <dbReference type="ARBA" id="ARBA00023002"/>
    </source>
</evidence>
<dbReference type="RefSeq" id="WP_090843868.1">
    <property type="nucleotide sequence ID" value="NZ_FNIL01000013.1"/>
</dbReference>
<dbReference type="PROSITE" id="PS51330">
    <property type="entry name" value="DHFR_2"/>
    <property type="match status" value="1"/>
</dbReference>
<keyword evidence="6 8" id="KW-0560">Oxidoreductase</keyword>
<dbReference type="Pfam" id="PF00186">
    <property type="entry name" value="DHFR_1"/>
    <property type="match status" value="1"/>
</dbReference>
<dbReference type="GO" id="GO:0046654">
    <property type="term" value="P:tetrahydrofolate biosynthetic process"/>
    <property type="evidence" value="ECO:0007669"/>
    <property type="project" value="UniProtKB-UniPathway"/>
</dbReference>
<keyword evidence="4 8" id="KW-0554">One-carbon metabolism</keyword>
<dbReference type="Proteomes" id="UP000198778">
    <property type="component" value="Unassembled WGS sequence"/>
</dbReference>
<dbReference type="PROSITE" id="PS00075">
    <property type="entry name" value="DHFR_1"/>
    <property type="match status" value="1"/>
</dbReference>
<evidence type="ECO:0000256" key="1">
    <source>
        <dbReference type="ARBA" id="ARBA00004903"/>
    </source>
</evidence>
<dbReference type="PIRSF" id="PIRSF000194">
    <property type="entry name" value="DHFR"/>
    <property type="match status" value="1"/>
</dbReference>
<comment type="catalytic activity">
    <reaction evidence="8">
        <text>(6S)-5,6,7,8-tetrahydrofolate + NADP(+) = 7,8-dihydrofolate + NADPH + H(+)</text>
        <dbReference type="Rhea" id="RHEA:15009"/>
        <dbReference type="ChEBI" id="CHEBI:15378"/>
        <dbReference type="ChEBI" id="CHEBI:57451"/>
        <dbReference type="ChEBI" id="CHEBI:57453"/>
        <dbReference type="ChEBI" id="CHEBI:57783"/>
        <dbReference type="ChEBI" id="CHEBI:58349"/>
        <dbReference type="EC" id="1.5.1.3"/>
    </reaction>
</comment>
<comment type="pathway">
    <text evidence="1 8">Cofactor biosynthesis; tetrahydrofolate biosynthesis; 5,6,7,8-tetrahydrofolate from 7,8-dihydrofolate: step 1/1.</text>
</comment>
<keyword evidence="5 8" id="KW-0521">NADP</keyword>
<protein>
    <recommendedName>
        <fullName evidence="3 8">Dihydrofolate reductase</fullName>
        <ecNumber evidence="3 8">1.5.1.3</ecNumber>
    </recommendedName>
</protein>
<evidence type="ECO:0000313" key="12">
    <source>
        <dbReference type="Proteomes" id="UP000198778"/>
    </source>
</evidence>